<accession>A0A9P0HVK2</accession>
<evidence type="ECO:0000256" key="1">
    <source>
        <dbReference type="ARBA" id="ARBA00004323"/>
    </source>
</evidence>
<evidence type="ECO:0000313" key="10">
    <source>
        <dbReference type="Proteomes" id="UP001152798"/>
    </source>
</evidence>
<evidence type="ECO:0000256" key="4">
    <source>
        <dbReference type="ARBA" id="ARBA00022679"/>
    </source>
</evidence>
<keyword evidence="5" id="KW-0333">Golgi apparatus</keyword>
<dbReference type="PANTHER" id="PTHR12042:SF21">
    <property type="entry name" value="ALPHA1,4-GALACTOSYLTRANSFERASE 1-RELATED"/>
    <property type="match status" value="1"/>
</dbReference>
<evidence type="ECO:0000256" key="6">
    <source>
        <dbReference type="ARBA" id="ARBA00023136"/>
    </source>
</evidence>
<dbReference type="EMBL" id="OV725083">
    <property type="protein sequence ID" value="CAH1408172.1"/>
    <property type="molecule type" value="Genomic_DNA"/>
</dbReference>
<dbReference type="PANTHER" id="PTHR12042">
    <property type="entry name" value="LACTOSYLCERAMIDE 4-ALPHA-GALACTOSYLTRANSFERASE ALPHA- 1,4-GALACTOSYLTRANSFERASE"/>
    <property type="match status" value="1"/>
</dbReference>
<dbReference type="Proteomes" id="UP001152798">
    <property type="component" value="Chromosome 7"/>
</dbReference>
<feature type="transmembrane region" description="Helical" evidence="7">
    <location>
        <begin position="22"/>
        <end position="41"/>
    </location>
</feature>
<sequence length="374" mass="42577">MSVFSTTSDGPLTDGLPLMKKWLVLIFFLLAVCISAYYYTIQVEQSRKLAFYNRPFVVNKKGKARTGYAVPFIWRPISPSPFNVFFVETSCAFKSSVKPGFLHLSKRQACAIYSTAVLNPRHRIIIVHTCPLIQDYSQRWEEDWPELLSLGNVGVVEAEIPWLLSETPVASLLNGRLNRSAYPVEHTSDLVRLAILYKYGGTYLDTDIISIRPLDGLGQNYIGAQENTVLANGIMNFSPTDVGHQFIEETLSTLKFSYEGSAWSANGPELITNQLRKFCKLDEKDTFDKMGKLDCGLTVHPPNTFYPIPYWEWKQFVDETSWPRIRDQLNNTYILHFWNKLTKDTVIHVGSQQPYGIVAANYCSPIYHKSGDVF</sequence>
<dbReference type="InterPro" id="IPR007577">
    <property type="entry name" value="GlycoTrfase_DXD_sugar-bd_CS"/>
</dbReference>
<dbReference type="InterPro" id="IPR051981">
    <property type="entry name" value="Glycosyltransf_32"/>
</dbReference>
<organism evidence="9 10">
    <name type="scientific">Nezara viridula</name>
    <name type="common">Southern green stink bug</name>
    <name type="synonym">Cimex viridulus</name>
    <dbReference type="NCBI Taxonomy" id="85310"/>
    <lineage>
        <taxon>Eukaryota</taxon>
        <taxon>Metazoa</taxon>
        <taxon>Ecdysozoa</taxon>
        <taxon>Arthropoda</taxon>
        <taxon>Hexapoda</taxon>
        <taxon>Insecta</taxon>
        <taxon>Pterygota</taxon>
        <taxon>Neoptera</taxon>
        <taxon>Paraneoptera</taxon>
        <taxon>Hemiptera</taxon>
        <taxon>Heteroptera</taxon>
        <taxon>Panheteroptera</taxon>
        <taxon>Pentatomomorpha</taxon>
        <taxon>Pentatomoidea</taxon>
        <taxon>Pentatomidae</taxon>
        <taxon>Pentatominae</taxon>
        <taxon>Nezara</taxon>
    </lineage>
</organism>
<dbReference type="AlphaFoldDB" id="A0A9P0HVK2"/>
<dbReference type="SUPFAM" id="SSF53448">
    <property type="entry name" value="Nucleotide-diphospho-sugar transferases"/>
    <property type="match status" value="1"/>
</dbReference>
<dbReference type="Pfam" id="PF04488">
    <property type="entry name" value="Gly_transf_sug"/>
    <property type="match status" value="1"/>
</dbReference>
<dbReference type="OrthoDB" id="6619308at2759"/>
<feature type="domain" description="Alpha 1,4-glycosyltransferase" evidence="8">
    <location>
        <begin position="240"/>
        <end position="368"/>
    </location>
</feature>
<evidence type="ECO:0000256" key="2">
    <source>
        <dbReference type="ARBA" id="ARBA00009003"/>
    </source>
</evidence>
<evidence type="ECO:0000259" key="8">
    <source>
        <dbReference type="Pfam" id="PF04572"/>
    </source>
</evidence>
<evidence type="ECO:0000256" key="5">
    <source>
        <dbReference type="ARBA" id="ARBA00023034"/>
    </source>
</evidence>
<comment type="similarity">
    <text evidence="2">Belongs to the glycosyltransferase 32 family.</text>
</comment>
<keyword evidence="6 7" id="KW-0472">Membrane</keyword>
<protein>
    <recommendedName>
        <fullName evidence="8">Alpha 1,4-glycosyltransferase domain-containing protein</fullName>
    </recommendedName>
</protein>
<evidence type="ECO:0000256" key="7">
    <source>
        <dbReference type="SAM" id="Phobius"/>
    </source>
</evidence>
<dbReference type="GO" id="GO:0006688">
    <property type="term" value="P:glycosphingolipid biosynthetic process"/>
    <property type="evidence" value="ECO:0007669"/>
    <property type="project" value="TreeGrafter"/>
</dbReference>
<dbReference type="InterPro" id="IPR029044">
    <property type="entry name" value="Nucleotide-diphossugar_trans"/>
</dbReference>
<dbReference type="InterPro" id="IPR007652">
    <property type="entry name" value="A1-4-GlycosylTfrase_dom"/>
</dbReference>
<keyword evidence="3" id="KW-0328">Glycosyltransferase</keyword>
<reference evidence="9" key="1">
    <citation type="submission" date="2022-01" db="EMBL/GenBank/DDBJ databases">
        <authorList>
            <person name="King R."/>
        </authorList>
    </citation>
    <scope>NUCLEOTIDE SEQUENCE</scope>
</reference>
<dbReference type="GO" id="GO:0000139">
    <property type="term" value="C:Golgi membrane"/>
    <property type="evidence" value="ECO:0007669"/>
    <property type="project" value="UniProtKB-SubCell"/>
</dbReference>
<name>A0A9P0HVK2_NEZVI</name>
<comment type="subcellular location">
    <subcellularLocation>
        <location evidence="1">Golgi apparatus membrane</location>
        <topology evidence="1">Single-pass type II membrane protein</topology>
    </subcellularLocation>
</comment>
<keyword evidence="7" id="KW-0812">Transmembrane</keyword>
<evidence type="ECO:0000313" key="9">
    <source>
        <dbReference type="EMBL" id="CAH1408172.1"/>
    </source>
</evidence>
<keyword evidence="7" id="KW-1133">Transmembrane helix</keyword>
<evidence type="ECO:0000256" key="3">
    <source>
        <dbReference type="ARBA" id="ARBA00022676"/>
    </source>
</evidence>
<gene>
    <name evidence="9" type="ORF">NEZAVI_LOCUS15756</name>
</gene>
<dbReference type="GO" id="GO:0016758">
    <property type="term" value="F:hexosyltransferase activity"/>
    <property type="evidence" value="ECO:0007669"/>
    <property type="project" value="UniProtKB-ARBA"/>
</dbReference>
<dbReference type="Gene3D" id="3.90.550.20">
    <property type="match status" value="1"/>
</dbReference>
<proteinExistence type="inferred from homology"/>
<keyword evidence="10" id="KW-1185">Reference proteome</keyword>
<dbReference type="Pfam" id="PF04572">
    <property type="entry name" value="Gb3_synth"/>
    <property type="match status" value="1"/>
</dbReference>
<keyword evidence="4" id="KW-0808">Transferase</keyword>